<comment type="caution">
    <text evidence="2">The sequence shown here is derived from an EMBL/GenBank/DDBJ whole genome shotgun (WGS) entry which is preliminary data.</text>
</comment>
<dbReference type="Proteomes" id="UP000807504">
    <property type="component" value="Unassembled WGS sequence"/>
</dbReference>
<accession>A0A8T0FGJ4</accession>
<keyword evidence="3" id="KW-1185">Reference proteome</keyword>
<name>A0A8T0FGJ4_ARGBR</name>
<sequence>MFYHLKGHIPTKVKTVVDCINYDACKTAYEKCKDERAKNLSKAEMEKSVWKESTEKFNKCVSSCRANMVSPDSFPNVHTVTNVEDMLGGACFYGIYIYKYDSMLRSIATRLEQSMNALKQDLIALEANRRVYVHEKYIKDEIRLSECIDDILDLHIEVFLIPETKKKPDEMKNGHTCSSNKTKHNASETDDLRNKSEDSSKKPFCIMEIPEHSAIESDDFEGESQNADDSTRNDEYELGKKAFIDLIKDKEIEMSRLVKTLIDKFVHFSGKLEAVKDEVSNFQNAVLVDLNEGVVQLDELICSIHAKYVEILGTP</sequence>
<reference evidence="2" key="1">
    <citation type="journal article" date="2020" name="bioRxiv">
        <title>Chromosome-level reference genome of the European wasp spider Argiope bruennichi: a resource for studies on range expansion and evolutionary adaptation.</title>
        <authorList>
            <person name="Sheffer M.M."/>
            <person name="Hoppe A."/>
            <person name="Krehenwinkel H."/>
            <person name="Uhl G."/>
            <person name="Kuss A.W."/>
            <person name="Jensen L."/>
            <person name="Jensen C."/>
            <person name="Gillespie R.G."/>
            <person name="Hoff K.J."/>
            <person name="Prost S."/>
        </authorList>
    </citation>
    <scope>NUCLEOTIDE SEQUENCE</scope>
</reference>
<gene>
    <name evidence="2" type="ORF">HNY73_007289</name>
</gene>
<dbReference type="EMBL" id="JABXBU010000012">
    <property type="protein sequence ID" value="KAF8789348.1"/>
    <property type="molecule type" value="Genomic_DNA"/>
</dbReference>
<evidence type="ECO:0000313" key="3">
    <source>
        <dbReference type="Proteomes" id="UP000807504"/>
    </source>
</evidence>
<dbReference type="AlphaFoldDB" id="A0A8T0FGJ4"/>
<organism evidence="2 3">
    <name type="scientific">Argiope bruennichi</name>
    <name type="common">Wasp spider</name>
    <name type="synonym">Aranea bruennichi</name>
    <dbReference type="NCBI Taxonomy" id="94029"/>
    <lineage>
        <taxon>Eukaryota</taxon>
        <taxon>Metazoa</taxon>
        <taxon>Ecdysozoa</taxon>
        <taxon>Arthropoda</taxon>
        <taxon>Chelicerata</taxon>
        <taxon>Arachnida</taxon>
        <taxon>Araneae</taxon>
        <taxon>Araneomorphae</taxon>
        <taxon>Entelegynae</taxon>
        <taxon>Araneoidea</taxon>
        <taxon>Araneidae</taxon>
        <taxon>Argiope</taxon>
    </lineage>
</organism>
<evidence type="ECO:0000256" key="1">
    <source>
        <dbReference type="SAM" id="MobiDB-lite"/>
    </source>
</evidence>
<proteinExistence type="predicted"/>
<reference evidence="2" key="2">
    <citation type="submission" date="2020-06" db="EMBL/GenBank/DDBJ databases">
        <authorList>
            <person name="Sheffer M."/>
        </authorList>
    </citation>
    <scope>NUCLEOTIDE SEQUENCE</scope>
</reference>
<evidence type="ECO:0000313" key="2">
    <source>
        <dbReference type="EMBL" id="KAF8789348.1"/>
    </source>
</evidence>
<feature type="compositionally biased region" description="Basic and acidic residues" evidence="1">
    <location>
        <begin position="185"/>
        <end position="200"/>
    </location>
</feature>
<feature type="region of interest" description="Disordered" evidence="1">
    <location>
        <begin position="168"/>
        <end position="200"/>
    </location>
</feature>
<protein>
    <submittedName>
        <fullName evidence="2">Uncharacterized protein</fullName>
    </submittedName>
</protein>